<evidence type="ECO:0000313" key="4">
    <source>
        <dbReference type="EMBL" id="VEI00436.1"/>
    </source>
</evidence>
<reference evidence="3 5" key="1">
    <citation type="submission" date="2014-07" db="EMBL/GenBank/DDBJ databases">
        <authorList>
            <person name="Pisani N.G."/>
            <person name="Newman J.D."/>
        </authorList>
    </citation>
    <scope>NUCLEOTIDE SEQUENCE [LARGE SCALE GENOMIC DNA]</scope>
    <source>
        <strain evidence="3 5">LMG 24720</strain>
    </source>
</reference>
<evidence type="ECO:0000313" key="3">
    <source>
        <dbReference type="EMBL" id="KEY17980.1"/>
    </source>
</evidence>
<dbReference type="RefSeq" id="WP_034717954.1">
    <property type="nucleotide sequence ID" value="NZ_FOIX01000001.1"/>
</dbReference>
<dbReference type="Gene3D" id="2.40.128.270">
    <property type="match status" value="1"/>
</dbReference>
<dbReference type="PANTHER" id="PTHR35535">
    <property type="entry name" value="HEAT SHOCK PROTEIN HSLJ"/>
    <property type="match status" value="1"/>
</dbReference>
<dbReference type="PANTHER" id="PTHR35535:SF1">
    <property type="entry name" value="HEAT SHOCK PROTEIN HSLJ"/>
    <property type="match status" value="1"/>
</dbReference>
<dbReference type="EMBL" id="LR134441">
    <property type="protein sequence ID" value="VEI00436.1"/>
    <property type="molecule type" value="Genomic_DNA"/>
</dbReference>
<keyword evidence="1" id="KW-0732">Signal</keyword>
<dbReference type="Proteomes" id="UP000270036">
    <property type="component" value="Chromosome"/>
</dbReference>
<protein>
    <submittedName>
        <fullName evidence="4">META domain</fullName>
    </submittedName>
</protein>
<dbReference type="InterPro" id="IPR038670">
    <property type="entry name" value="HslJ-like_sf"/>
</dbReference>
<organism evidence="4 6">
    <name type="scientific">Kaistella antarctica</name>
    <dbReference type="NCBI Taxonomy" id="266748"/>
    <lineage>
        <taxon>Bacteria</taxon>
        <taxon>Pseudomonadati</taxon>
        <taxon>Bacteroidota</taxon>
        <taxon>Flavobacteriia</taxon>
        <taxon>Flavobacteriales</taxon>
        <taxon>Weeksellaceae</taxon>
        <taxon>Chryseobacterium group</taxon>
        <taxon>Kaistella</taxon>
    </lineage>
</organism>
<evidence type="ECO:0000313" key="6">
    <source>
        <dbReference type="Proteomes" id="UP000270036"/>
    </source>
</evidence>
<dbReference type="EMBL" id="JPEP01000002">
    <property type="protein sequence ID" value="KEY17980.1"/>
    <property type="molecule type" value="Genomic_DNA"/>
</dbReference>
<evidence type="ECO:0000313" key="5">
    <source>
        <dbReference type="Proteomes" id="UP000028349"/>
    </source>
</evidence>
<evidence type="ECO:0000259" key="2">
    <source>
        <dbReference type="Pfam" id="PF03724"/>
    </source>
</evidence>
<feature type="domain" description="DUF306" evidence="2">
    <location>
        <begin position="31"/>
        <end position="135"/>
    </location>
</feature>
<dbReference type="InterPro" id="IPR005184">
    <property type="entry name" value="DUF306_Meta_HslJ"/>
</dbReference>
<proteinExistence type="predicted"/>
<sequence>MKKIITAFVALFTLLFLANCATQIKVPEDTKREWMLVEFQDFTKELMMTNKAQLNLTQQTSPNRFSANMGCNNMFGKVIFSATGTVKFSDVGSTMMYCDKNMDLETAFSKELPTMTNYKVEGHYLTLSNAAGKKMKFVAADWD</sequence>
<accession>A0A448NSX7</accession>
<dbReference type="Pfam" id="PF03724">
    <property type="entry name" value="META"/>
    <property type="match status" value="1"/>
</dbReference>
<gene>
    <name evidence="3" type="ORF">HY04_05490</name>
    <name evidence="4" type="ORF">NCTC13489_02112</name>
</gene>
<feature type="chain" id="PRO_5019464941" evidence="1">
    <location>
        <begin position="19"/>
        <end position="143"/>
    </location>
</feature>
<dbReference type="InterPro" id="IPR053147">
    <property type="entry name" value="Hsp_HslJ-like"/>
</dbReference>
<reference evidence="4 6" key="2">
    <citation type="submission" date="2018-12" db="EMBL/GenBank/DDBJ databases">
        <authorList>
            <consortium name="Pathogen Informatics"/>
        </authorList>
    </citation>
    <scope>NUCLEOTIDE SEQUENCE [LARGE SCALE GENOMIC DNA]</scope>
    <source>
        <strain evidence="4 6">NCTC13489</strain>
    </source>
</reference>
<dbReference type="Proteomes" id="UP000028349">
    <property type="component" value="Unassembled WGS sequence"/>
</dbReference>
<evidence type="ECO:0000256" key="1">
    <source>
        <dbReference type="SAM" id="SignalP"/>
    </source>
</evidence>
<feature type="signal peptide" evidence="1">
    <location>
        <begin position="1"/>
        <end position="18"/>
    </location>
</feature>
<dbReference type="KEGG" id="cant:NCTC13489_02112"/>
<keyword evidence="5" id="KW-1185">Reference proteome</keyword>
<dbReference type="STRING" id="266748.HY04_05490"/>
<name>A0A448NSX7_9FLAO</name>
<dbReference type="OrthoDB" id="8602292at2"/>
<dbReference type="AlphaFoldDB" id="A0A448NSX7"/>